<keyword evidence="3" id="KW-1185">Reference proteome</keyword>
<dbReference type="PANTHER" id="PTHR14614:SF130">
    <property type="entry name" value="PROTEIN-LYSINE N-METHYLTRANSFERASE EEF2KMT"/>
    <property type="match status" value="1"/>
</dbReference>
<evidence type="ECO:0000313" key="3">
    <source>
        <dbReference type="Proteomes" id="UP001445335"/>
    </source>
</evidence>
<dbReference type="EMBL" id="JALJOU010000030">
    <property type="protein sequence ID" value="KAK9835018.1"/>
    <property type="molecule type" value="Genomic_DNA"/>
</dbReference>
<evidence type="ECO:0000256" key="1">
    <source>
        <dbReference type="SAM" id="SignalP"/>
    </source>
</evidence>
<evidence type="ECO:0008006" key="4">
    <source>
        <dbReference type="Google" id="ProtNLM"/>
    </source>
</evidence>
<dbReference type="PANTHER" id="PTHR14614">
    <property type="entry name" value="HEPATOCELLULAR CARCINOMA-ASSOCIATED ANTIGEN"/>
    <property type="match status" value="1"/>
</dbReference>
<dbReference type="Pfam" id="PF10294">
    <property type="entry name" value="Methyltransf_16"/>
    <property type="match status" value="1"/>
</dbReference>
<reference evidence="2 3" key="1">
    <citation type="journal article" date="2024" name="Nat. Commun.">
        <title>Phylogenomics reveals the evolutionary origins of lichenization in chlorophyte algae.</title>
        <authorList>
            <person name="Puginier C."/>
            <person name="Libourel C."/>
            <person name="Otte J."/>
            <person name="Skaloud P."/>
            <person name="Haon M."/>
            <person name="Grisel S."/>
            <person name="Petersen M."/>
            <person name="Berrin J.G."/>
            <person name="Delaux P.M."/>
            <person name="Dal Grande F."/>
            <person name="Keller J."/>
        </authorList>
    </citation>
    <scope>NUCLEOTIDE SEQUENCE [LARGE SCALE GENOMIC DNA]</scope>
    <source>
        <strain evidence="2 3">SAG 245.80</strain>
    </source>
</reference>
<dbReference type="InterPro" id="IPR019410">
    <property type="entry name" value="Methyltransf_16"/>
</dbReference>
<dbReference type="SUPFAM" id="SSF53335">
    <property type="entry name" value="S-adenosyl-L-methionine-dependent methyltransferases"/>
    <property type="match status" value="1"/>
</dbReference>
<dbReference type="InterPro" id="IPR029063">
    <property type="entry name" value="SAM-dependent_MTases_sf"/>
</dbReference>
<sequence length="173" mass="18380">MQRCWQHLWQMPLSEAGLLGVALARQTPRDVVLTDGDRCTLDNLRHNLRLNGVCEQDGARVEALEWNSACSLHPDVILGSDIIYDPASITALVALLQTLLLRPGSACSPTGCAYPAGAPTPDAGESTLASAAPIAYICTAVRNEASLQLFLRAAAEAQLTVKDCSALLQCGTH</sequence>
<accession>A0AAW1RN03</accession>
<feature type="chain" id="PRO_5043867250" description="Calmodulin-lysine N-methyltransferase" evidence="1">
    <location>
        <begin position="25"/>
        <end position="173"/>
    </location>
</feature>
<protein>
    <recommendedName>
        <fullName evidence="4">Calmodulin-lysine N-methyltransferase</fullName>
    </recommendedName>
</protein>
<evidence type="ECO:0000313" key="2">
    <source>
        <dbReference type="EMBL" id="KAK9835018.1"/>
    </source>
</evidence>
<keyword evidence="1" id="KW-0732">Signal</keyword>
<gene>
    <name evidence="2" type="ORF">WJX81_004914</name>
</gene>
<organism evidence="2 3">
    <name type="scientific">Elliptochloris bilobata</name>
    <dbReference type="NCBI Taxonomy" id="381761"/>
    <lineage>
        <taxon>Eukaryota</taxon>
        <taxon>Viridiplantae</taxon>
        <taxon>Chlorophyta</taxon>
        <taxon>core chlorophytes</taxon>
        <taxon>Trebouxiophyceae</taxon>
        <taxon>Trebouxiophyceae incertae sedis</taxon>
        <taxon>Elliptochloris clade</taxon>
        <taxon>Elliptochloris</taxon>
    </lineage>
</organism>
<name>A0AAW1RN03_9CHLO</name>
<proteinExistence type="predicted"/>
<feature type="signal peptide" evidence="1">
    <location>
        <begin position="1"/>
        <end position="24"/>
    </location>
</feature>
<comment type="caution">
    <text evidence="2">The sequence shown here is derived from an EMBL/GenBank/DDBJ whole genome shotgun (WGS) entry which is preliminary data.</text>
</comment>
<dbReference type="AlphaFoldDB" id="A0AAW1RN03"/>
<dbReference type="Proteomes" id="UP001445335">
    <property type="component" value="Unassembled WGS sequence"/>
</dbReference>
<dbReference type="Gene3D" id="3.40.50.150">
    <property type="entry name" value="Vaccinia Virus protein VP39"/>
    <property type="match status" value="1"/>
</dbReference>